<keyword evidence="1" id="KW-0472">Membrane</keyword>
<evidence type="ECO:0000313" key="3">
    <source>
        <dbReference type="Proteomes" id="UP000030647"/>
    </source>
</evidence>
<keyword evidence="3" id="KW-1185">Reference proteome</keyword>
<dbReference type="RefSeq" id="WP_022529388.1">
    <property type="nucleotide sequence ID" value="NZ_KI271587.1"/>
</dbReference>
<sequence>MPKMKPALAIALALLLGLFVALSFTDSPIYRYMTTGLVVLTIGYVFWRLALLIIVNVRSRRH</sequence>
<organism evidence="2 3">
    <name type="scientific">Schleiferilactobacillus shenzhenensis LY-73</name>
    <dbReference type="NCBI Taxonomy" id="1231336"/>
    <lineage>
        <taxon>Bacteria</taxon>
        <taxon>Bacillati</taxon>
        <taxon>Bacillota</taxon>
        <taxon>Bacilli</taxon>
        <taxon>Lactobacillales</taxon>
        <taxon>Lactobacillaceae</taxon>
        <taxon>Schleiferilactobacillus</taxon>
    </lineage>
</organism>
<protein>
    <submittedName>
        <fullName evidence="2">Uncharacterized protein</fullName>
    </submittedName>
</protein>
<dbReference type="EMBL" id="KI271587">
    <property type="protein sequence ID" value="ERL65402.1"/>
    <property type="molecule type" value="Genomic_DNA"/>
</dbReference>
<accession>U4TVI6</accession>
<gene>
    <name evidence="2" type="ORF">L248_2801</name>
</gene>
<dbReference type="Proteomes" id="UP000030647">
    <property type="component" value="Unassembled WGS sequence"/>
</dbReference>
<name>U4TVI6_9LACO</name>
<dbReference type="AlphaFoldDB" id="U4TVI6"/>
<keyword evidence="1" id="KW-1133">Transmembrane helix</keyword>
<keyword evidence="1" id="KW-0812">Transmembrane</keyword>
<evidence type="ECO:0000256" key="1">
    <source>
        <dbReference type="SAM" id="Phobius"/>
    </source>
</evidence>
<dbReference type="HOGENOM" id="CLU_2898654_0_0_9"/>
<reference evidence="3" key="1">
    <citation type="journal article" date="2013" name="Genome Announc.">
        <title>Whole-Genome Sequencing of Lactobacillus shenzhenensis Strain LY-73T.</title>
        <authorList>
            <person name="Lin Z."/>
            <person name="Liu Z."/>
            <person name="Yang R."/>
            <person name="Zou Y."/>
            <person name="Wan D."/>
            <person name="Chen J."/>
            <person name="Guo M."/>
            <person name="Zhao J."/>
            <person name="Fang C."/>
            <person name="Yang R."/>
            <person name="Liu F."/>
        </authorList>
    </citation>
    <scope>NUCLEOTIDE SEQUENCE [LARGE SCALE GENOMIC DNA]</scope>
    <source>
        <strain evidence="3">LY-73</strain>
    </source>
</reference>
<proteinExistence type="predicted"/>
<evidence type="ECO:0000313" key="2">
    <source>
        <dbReference type="EMBL" id="ERL65402.1"/>
    </source>
</evidence>
<feature type="transmembrane region" description="Helical" evidence="1">
    <location>
        <begin position="33"/>
        <end position="57"/>
    </location>
</feature>